<gene>
    <name evidence="1" type="ORF">SAMN04489710_111133</name>
</gene>
<name>A0A1I1X0G0_9BURK</name>
<reference evidence="2" key="1">
    <citation type="submission" date="2016-10" db="EMBL/GenBank/DDBJ databases">
        <authorList>
            <person name="Varghese N."/>
            <person name="Submissions S."/>
        </authorList>
    </citation>
    <scope>NUCLEOTIDE SEQUENCE [LARGE SCALE GENOMIC DNA]</scope>
    <source>
        <strain evidence="2">DSM 7481</strain>
    </source>
</reference>
<dbReference type="Proteomes" id="UP000199517">
    <property type="component" value="Unassembled WGS sequence"/>
</dbReference>
<proteinExistence type="predicted"/>
<evidence type="ECO:0000313" key="2">
    <source>
        <dbReference type="Proteomes" id="UP000199517"/>
    </source>
</evidence>
<protein>
    <submittedName>
        <fullName evidence="1">Uncharacterized protein</fullName>
    </submittedName>
</protein>
<organism evidence="1 2">
    <name type="scientific">Paracidovorax konjaci</name>
    <dbReference type="NCBI Taxonomy" id="32040"/>
    <lineage>
        <taxon>Bacteria</taxon>
        <taxon>Pseudomonadati</taxon>
        <taxon>Pseudomonadota</taxon>
        <taxon>Betaproteobacteria</taxon>
        <taxon>Burkholderiales</taxon>
        <taxon>Comamonadaceae</taxon>
        <taxon>Paracidovorax</taxon>
    </lineage>
</organism>
<evidence type="ECO:0000313" key="1">
    <source>
        <dbReference type="EMBL" id="SFE00832.1"/>
    </source>
</evidence>
<keyword evidence="2" id="KW-1185">Reference proteome</keyword>
<accession>A0A1I1X0G0</accession>
<dbReference type="AlphaFoldDB" id="A0A1I1X0G0"/>
<dbReference type="EMBL" id="FOMQ01000011">
    <property type="protein sequence ID" value="SFE00832.1"/>
    <property type="molecule type" value="Genomic_DNA"/>
</dbReference>
<sequence length="52" mass="6197">MVERGEHNGTEVLVYTVASRGEYCFDSPEVEPCDVTRRRKVLHVNWYRHFDI</sequence>